<dbReference type="InterPro" id="IPR050706">
    <property type="entry name" value="Cyclic-di-GMP_PDE-like"/>
</dbReference>
<keyword evidence="3" id="KW-1185">Reference proteome</keyword>
<dbReference type="AlphaFoldDB" id="A0A2T4JF82"/>
<dbReference type="SMART" id="SM00052">
    <property type="entry name" value="EAL"/>
    <property type="match status" value="1"/>
</dbReference>
<organism evidence="2 3">
    <name type="scientific">Fuscovulum blasticum DSM 2131</name>
    <dbReference type="NCBI Taxonomy" id="1188250"/>
    <lineage>
        <taxon>Bacteria</taxon>
        <taxon>Pseudomonadati</taxon>
        <taxon>Pseudomonadota</taxon>
        <taxon>Alphaproteobacteria</taxon>
        <taxon>Rhodobacterales</taxon>
        <taxon>Paracoccaceae</taxon>
        <taxon>Pseudogemmobacter</taxon>
    </lineage>
</organism>
<dbReference type="GO" id="GO:0071111">
    <property type="term" value="F:cyclic-guanylate-specific phosphodiesterase activity"/>
    <property type="evidence" value="ECO:0007669"/>
    <property type="project" value="InterPro"/>
</dbReference>
<gene>
    <name evidence="2" type="ORF">C5F44_01590</name>
</gene>
<dbReference type="Proteomes" id="UP000241362">
    <property type="component" value="Unassembled WGS sequence"/>
</dbReference>
<dbReference type="Gene3D" id="3.20.20.450">
    <property type="entry name" value="EAL domain"/>
    <property type="match status" value="1"/>
</dbReference>
<evidence type="ECO:0000313" key="2">
    <source>
        <dbReference type="EMBL" id="PTE16570.1"/>
    </source>
</evidence>
<dbReference type="PANTHER" id="PTHR33121:SF79">
    <property type="entry name" value="CYCLIC DI-GMP PHOSPHODIESTERASE PDED-RELATED"/>
    <property type="match status" value="1"/>
</dbReference>
<sequence length="286" mass="31022">MSFQRNAGRGSKRPAADVDAELASPLAVAVSAVERETLSMVRNALMLRRMRLAFQPAVYAADPSIIGFYEGYIRLLDPKDRVIPARDFMAVAETQELGREIDVAALQLGLQVLQRNPGIRIAVNMSARSVGYKPWTQMLRRALGQSPDLGRGLILEIGEASAMQMPDVLIPFMADLRAEGIAFTLDDFGAGATSLPLLQAFGFEIAKIDGQFIRGIDCSETSQRIVRAAAALAREFGMFLVAESVETPAEAGWLCDVGVGCLQGYLFGPPEVNPDFSRFRHGRSGG</sequence>
<feature type="domain" description="EAL" evidence="1">
    <location>
        <begin position="34"/>
        <end position="284"/>
    </location>
</feature>
<evidence type="ECO:0000313" key="3">
    <source>
        <dbReference type="Proteomes" id="UP000241362"/>
    </source>
</evidence>
<dbReference type="CDD" id="cd01948">
    <property type="entry name" value="EAL"/>
    <property type="match status" value="1"/>
</dbReference>
<proteinExistence type="predicted"/>
<evidence type="ECO:0000259" key="1">
    <source>
        <dbReference type="PROSITE" id="PS50883"/>
    </source>
</evidence>
<reference evidence="2 3" key="1">
    <citation type="submission" date="2018-03" db="EMBL/GenBank/DDBJ databases">
        <title>Rhodobacter blasticus.</title>
        <authorList>
            <person name="Meyer T.E."/>
            <person name="Miller S."/>
            <person name="Lodha T."/>
            <person name="Gandham S."/>
            <person name="Chintalapati S."/>
            <person name="Chintalapati V.R."/>
        </authorList>
    </citation>
    <scope>NUCLEOTIDE SEQUENCE [LARGE SCALE GENOMIC DNA]</scope>
    <source>
        <strain evidence="2 3">DSM 2131</strain>
    </source>
</reference>
<dbReference type="InterPro" id="IPR001633">
    <property type="entry name" value="EAL_dom"/>
</dbReference>
<dbReference type="InterPro" id="IPR035919">
    <property type="entry name" value="EAL_sf"/>
</dbReference>
<dbReference type="Pfam" id="PF00563">
    <property type="entry name" value="EAL"/>
    <property type="match status" value="1"/>
</dbReference>
<comment type="caution">
    <text evidence="2">The sequence shown here is derived from an EMBL/GenBank/DDBJ whole genome shotgun (WGS) entry which is preliminary data.</text>
</comment>
<name>A0A2T4JF82_FUSBL</name>
<dbReference type="PROSITE" id="PS50883">
    <property type="entry name" value="EAL"/>
    <property type="match status" value="1"/>
</dbReference>
<dbReference type="SUPFAM" id="SSF141868">
    <property type="entry name" value="EAL domain-like"/>
    <property type="match status" value="1"/>
</dbReference>
<dbReference type="PANTHER" id="PTHR33121">
    <property type="entry name" value="CYCLIC DI-GMP PHOSPHODIESTERASE PDEF"/>
    <property type="match status" value="1"/>
</dbReference>
<protein>
    <submittedName>
        <fullName evidence="2">EAL domain-containing protein</fullName>
    </submittedName>
</protein>
<dbReference type="RefSeq" id="WP_107671731.1">
    <property type="nucleotide sequence ID" value="NZ_PZKE01000001.1"/>
</dbReference>
<dbReference type="EMBL" id="PZKE01000001">
    <property type="protein sequence ID" value="PTE16570.1"/>
    <property type="molecule type" value="Genomic_DNA"/>
</dbReference>
<accession>A0A2T4JF82</accession>